<accession>A0A8T2RBV5</accession>
<feature type="compositionally biased region" description="Low complexity" evidence="3">
    <location>
        <begin position="795"/>
        <end position="808"/>
    </location>
</feature>
<keyword evidence="2" id="KW-0677">Repeat</keyword>
<sequence>MAVSMKDIDGAFQNVGNKQGVDIWLINKSHPVIITNADHRKMSSSNCYVILQSVPLRSGVLRHEIFYWLGRHATQDDITATAIKAIELDAALGGRAVISREAENYETDRFLSYFKPCFMPLNDMHSYNDQGNGRYQVRLFKCNGRHVAHVKEVSFTRASLSHEDIFILDTEFKIFQFNGANTDIYQRAKAMDVVKYVKDNFHKKDCSVAVIEDGKFVADADSGEFWGFFGGYAPLGRRSDGEGHSENNYNKASLLCVFEGQTKKIEGSVLTRDLLSSNKCYILDCGTEYFAWVGRDSSLEERRTMITILEGLIALHDNSVGIRLTCAIEGFEPREFKLKFQSWPANTAVPISENGRGKVAVLLKHKGFNVKGMLKAAPIKQDISSLNRSGKIQVWHVNNSDKFTEPASNHGKFFSSSCYIVLHTFPGDRKDDYIIYSWIGHGSLSDTRTLTASSVAELASSLKGAVEVLVFESKEPSHFTALFPKMLVIKDENIGVGERLFQVQQTGPRTWQAVEVEKDAKSLNSSGCAFLLLETRLILWFGKFSTVEEQEAAENLAYFLQPDAESTMSLKEGAESELFWEILGGRKVHPSHREPKENAKDPQLFSCRIMKGQLQLIELFNFTQNDLLSDEVLVLDVHTDVYVWIGQSVSSKLKLMSFEIGQKFAEQAARYDGRSLENPLYKIEEGHEPVFFKSFFQWDDSKAMVMPTCLYICADFIECYKHLDVFQKKVAAVKGQQADTARRPMRRHSISGFESPTEILSTIDRGRASRNTVAKPQSSPEKSRAPKPKYGNGRSPGSKSSAVSALSSMFEFQGSRDANTTPKLSSVRTRHESVSATPSPSLGSSPRTPRPVASPRSPAIAALASMFEPYSDKKLDFAWPGSRPKSEEKVSRDFDVHIPRTTKEAKLVETLELKNGEESSPKQPIEALKDVKNGDVKYYPYERLKVSSSNPISGIDSSKREAYLSNQDFQDTFRMDRETFYKLPKWKQDKYKILMDLF</sequence>
<evidence type="ECO:0000256" key="2">
    <source>
        <dbReference type="ARBA" id="ARBA00022737"/>
    </source>
</evidence>
<evidence type="ECO:0000256" key="1">
    <source>
        <dbReference type="ARBA" id="ARBA00022467"/>
    </source>
</evidence>
<feature type="compositionally biased region" description="Polar residues" evidence="3">
    <location>
        <begin position="834"/>
        <end position="847"/>
    </location>
</feature>
<protein>
    <recommendedName>
        <fullName evidence="4">HP domain-containing protein</fullName>
    </recommendedName>
</protein>
<dbReference type="InterPro" id="IPR029006">
    <property type="entry name" value="ADF-H/Gelsolin-like_dom_sf"/>
</dbReference>
<dbReference type="OrthoDB" id="6375767at2759"/>
<reference evidence="5" key="1">
    <citation type="submission" date="2021-08" db="EMBL/GenBank/DDBJ databases">
        <title>WGS assembly of Ceratopteris richardii.</title>
        <authorList>
            <person name="Marchant D.B."/>
            <person name="Chen G."/>
            <person name="Jenkins J."/>
            <person name="Shu S."/>
            <person name="Leebens-Mack J."/>
            <person name="Grimwood J."/>
            <person name="Schmutz J."/>
            <person name="Soltis P."/>
            <person name="Soltis D."/>
            <person name="Chen Z.-H."/>
        </authorList>
    </citation>
    <scope>NUCLEOTIDE SEQUENCE</scope>
    <source>
        <strain evidence="5">Whitten #5841</strain>
        <tissue evidence="5">Leaf</tissue>
    </source>
</reference>
<keyword evidence="6" id="KW-1185">Reference proteome</keyword>
<dbReference type="OMA" id="CADFIEC"/>
<dbReference type="PROSITE" id="PS51089">
    <property type="entry name" value="HP"/>
    <property type="match status" value="1"/>
</dbReference>
<dbReference type="SUPFAM" id="SSF47050">
    <property type="entry name" value="VHP, Villin headpiece domain"/>
    <property type="match status" value="1"/>
</dbReference>
<evidence type="ECO:0000313" key="6">
    <source>
        <dbReference type="Proteomes" id="UP000825935"/>
    </source>
</evidence>
<dbReference type="GO" id="GO:0007015">
    <property type="term" value="P:actin filament organization"/>
    <property type="evidence" value="ECO:0007669"/>
    <property type="project" value="UniProtKB-ARBA"/>
</dbReference>
<dbReference type="CDD" id="cd11293">
    <property type="entry name" value="gelsolin_S4_like"/>
    <property type="match status" value="1"/>
</dbReference>
<feature type="region of interest" description="Disordered" evidence="3">
    <location>
        <begin position="736"/>
        <end position="856"/>
    </location>
</feature>
<dbReference type="PANTHER" id="PTHR11977:SF51">
    <property type="entry name" value="PROTEIN FLIGHTLESS-1 HOMOLOG"/>
    <property type="match status" value="1"/>
</dbReference>
<dbReference type="CDD" id="cd11288">
    <property type="entry name" value="gelsolin_S5_like"/>
    <property type="match status" value="1"/>
</dbReference>
<dbReference type="Pfam" id="PF00626">
    <property type="entry name" value="Gelsolin"/>
    <property type="match status" value="4"/>
</dbReference>
<comment type="caution">
    <text evidence="5">The sequence shown here is derived from an EMBL/GenBank/DDBJ whole genome shotgun (WGS) entry which is preliminary data.</text>
</comment>
<dbReference type="Gene3D" id="1.10.950.10">
    <property type="entry name" value="Villin headpiece domain"/>
    <property type="match status" value="1"/>
</dbReference>
<feature type="compositionally biased region" description="Polar residues" evidence="3">
    <location>
        <begin position="769"/>
        <end position="780"/>
    </location>
</feature>
<dbReference type="EMBL" id="CM035433">
    <property type="protein sequence ID" value="KAH7293291.1"/>
    <property type="molecule type" value="Genomic_DNA"/>
</dbReference>
<evidence type="ECO:0000259" key="4">
    <source>
        <dbReference type="PROSITE" id="PS51089"/>
    </source>
</evidence>
<dbReference type="PRINTS" id="PR00597">
    <property type="entry name" value="GELSOLIN"/>
</dbReference>
<dbReference type="Pfam" id="PF02209">
    <property type="entry name" value="VHP"/>
    <property type="match status" value="1"/>
</dbReference>
<dbReference type="InterPro" id="IPR007123">
    <property type="entry name" value="Gelsolin-like_dom"/>
</dbReference>
<keyword evidence="1" id="KW-0117">Actin capping</keyword>
<feature type="compositionally biased region" description="Polar residues" evidence="3">
    <location>
        <begin position="816"/>
        <end position="827"/>
    </location>
</feature>
<name>A0A8T2RBV5_CERRI</name>
<dbReference type="GO" id="GO:0051015">
    <property type="term" value="F:actin filament binding"/>
    <property type="evidence" value="ECO:0007669"/>
    <property type="project" value="InterPro"/>
</dbReference>
<dbReference type="PANTHER" id="PTHR11977">
    <property type="entry name" value="VILLIN"/>
    <property type="match status" value="1"/>
</dbReference>
<organism evidence="5 6">
    <name type="scientific">Ceratopteris richardii</name>
    <name type="common">Triangle waterfern</name>
    <dbReference type="NCBI Taxonomy" id="49495"/>
    <lineage>
        <taxon>Eukaryota</taxon>
        <taxon>Viridiplantae</taxon>
        <taxon>Streptophyta</taxon>
        <taxon>Embryophyta</taxon>
        <taxon>Tracheophyta</taxon>
        <taxon>Polypodiopsida</taxon>
        <taxon>Polypodiidae</taxon>
        <taxon>Polypodiales</taxon>
        <taxon>Pteridineae</taxon>
        <taxon>Pteridaceae</taxon>
        <taxon>Parkerioideae</taxon>
        <taxon>Ceratopteris</taxon>
    </lineage>
</organism>
<gene>
    <name evidence="5" type="ORF">KP509_28G019500</name>
</gene>
<dbReference type="InterPro" id="IPR007122">
    <property type="entry name" value="Villin/Gelsolin"/>
</dbReference>
<dbReference type="GO" id="GO:0051693">
    <property type="term" value="P:actin filament capping"/>
    <property type="evidence" value="ECO:0007669"/>
    <property type="project" value="UniProtKB-KW"/>
</dbReference>
<dbReference type="AlphaFoldDB" id="A0A8T2RBV5"/>
<evidence type="ECO:0000256" key="3">
    <source>
        <dbReference type="SAM" id="MobiDB-lite"/>
    </source>
</evidence>
<dbReference type="SMART" id="SM00262">
    <property type="entry name" value="GEL"/>
    <property type="match status" value="6"/>
</dbReference>
<feature type="domain" description="HP" evidence="4">
    <location>
        <begin position="933"/>
        <end position="998"/>
    </location>
</feature>
<dbReference type="SMART" id="SM00153">
    <property type="entry name" value="VHP"/>
    <property type="match status" value="1"/>
</dbReference>
<dbReference type="Gene3D" id="3.40.20.10">
    <property type="entry name" value="Severin"/>
    <property type="match status" value="6"/>
</dbReference>
<dbReference type="Proteomes" id="UP000825935">
    <property type="component" value="Chromosome 28"/>
</dbReference>
<dbReference type="SUPFAM" id="SSF55753">
    <property type="entry name" value="Actin depolymerizing proteins"/>
    <property type="match status" value="6"/>
</dbReference>
<evidence type="ECO:0000313" key="5">
    <source>
        <dbReference type="EMBL" id="KAH7293291.1"/>
    </source>
</evidence>
<proteinExistence type="predicted"/>
<dbReference type="InterPro" id="IPR036886">
    <property type="entry name" value="Villin_headpiece_dom_sf"/>
</dbReference>
<dbReference type="InterPro" id="IPR003128">
    <property type="entry name" value="Villin_headpiece"/>
</dbReference>